<dbReference type="Pfam" id="PF00732">
    <property type="entry name" value="GMC_oxred_N"/>
    <property type="match status" value="1"/>
</dbReference>
<dbReference type="GO" id="GO:0016614">
    <property type="term" value="F:oxidoreductase activity, acting on CH-OH group of donors"/>
    <property type="evidence" value="ECO:0007669"/>
    <property type="project" value="InterPro"/>
</dbReference>
<dbReference type="EMBL" id="CAJPVJ010006683">
    <property type="protein sequence ID" value="CAG2170642.1"/>
    <property type="molecule type" value="Genomic_DNA"/>
</dbReference>
<organism evidence="3">
    <name type="scientific">Oppiella nova</name>
    <dbReference type="NCBI Taxonomy" id="334625"/>
    <lineage>
        <taxon>Eukaryota</taxon>
        <taxon>Metazoa</taxon>
        <taxon>Ecdysozoa</taxon>
        <taxon>Arthropoda</taxon>
        <taxon>Chelicerata</taxon>
        <taxon>Arachnida</taxon>
        <taxon>Acari</taxon>
        <taxon>Acariformes</taxon>
        <taxon>Sarcoptiformes</taxon>
        <taxon>Oribatida</taxon>
        <taxon>Brachypylina</taxon>
        <taxon>Oppioidea</taxon>
        <taxon>Oppiidae</taxon>
        <taxon>Oppiella</taxon>
    </lineage>
</organism>
<feature type="domain" description="Glucose-methanol-choline oxidoreductase N-terminal" evidence="2">
    <location>
        <begin position="25"/>
        <end position="108"/>
    </location>
</feature>
<dbReference type="Proteomes" id="UP000728032">
    <property type="component" value="Unassembled WGS sequence"/>
</dbReference>
<proteinExistence type="inferred from homology"/>
<dbReference type="AlphaFoldDB" id="A0A7R9M5J3"/>
<keyword evidence="4" id="KW-1185">Reference proteome</keyword>
<sequence length="227" mass="25110">MSYIILKRQEDFRQIGSREKWLTSYDYIIVGAGSAGAVVANRLSKSGVEETIVSTMPSMSDSLKNTAMDWNYTIVSQNYSCFGLNNRTMNWPRGRALGGTSAINRMDYELAPGSGTGRHLCHQQNVNAVHLRGNPKDFDGWAHLGANGWNWSQVFPYFLKSENETDPSLATNGYHSTAGPLTVSTPPVVELMTNQWVIASNVSGYKIIDLNGKQRTGTGITQRNVRN</sequence>
<evidence type="ECO:0000256" key="1">
    <source>
        <dbReference type="ARBA" id="ARBA00010790"/>
    </source>
</evidence>
<dbReference type="InterPro" id="IPR000172">
    <property type="entry name" value="GMC_OxRdtase_N"/>
</dbReference>
<dbReference type="EMBL" id="OC921508">
    <property type="protein sequence ID" value="CAD7653455.1"/>
    <property type="molecule type" value="Genomic_DNA"/>
</dbReference>
<reference evidence="3" key="1">
    <citation type="submission" date="2020-11" db="EMBL/GenBank/DDBJ databases">
        <authorList>
            <person name="Tran Van P."/>
        </authorList>
    </citation>
    <scope>NUCLEOTIDE SEQUENCE</scope>
</reference>
<dbReference type="PANTHER" id="PTHR11552">
    <property type="entry name" value="GLUCOSE-METHANOL-CHOLINE GMC OXIDOREDUCTASE"/>
    <property type="match status" value="1"/>
</dbReference>
<evidence type="ECO:0000313" key="4">
    <source>
        <dbReference type="Proteomes" id="UP000728032"/>
    </source>
</evidence>
<gene>
    <name evidence="3" type="ORF">ONB1V03_LOCUS10108</name>
</gene>
<accession>A0A7R9M5J3</accession>
<feature type="non-terminal residue" evidence="3">
    <location>
        <position position="1"/>
    </location>
</feature>
<dbReference type="Gene3D" id="3.50.50.60">
    <property type="entry name" value="FAD/NAD(P)-binding domain"/>
    <property type="match status" value="1"/>
</dbReference>
<dbReference type="InterPro" id="IPR036188">
    <property type="entry name" value="FAD/NAD-bd_sf"/>
</dbReference>
<dbReference type="PANTHER" id="PTHR11552:SF227">
    <property type="entry name" value="GLUCOSE DEHYDROGENASE [FAD, QUINONE]-LIKE PROTEIN"/>
    <property type="match status" value="1"/>
</dbReference>
<dbReference type="Gene3D" id="3.30.560.10">
    <property type="entry name" value="Glucose Oxidase, domain 3"/>
    <property type="match status" value="1"/>
</dbReference>
<evidence type="ECO:0000259" key="2">
    <source>
        <dbReference type="Pfam" id="PF00732"/>
    </source>
</evidence>
<dbReference type="InterPro" id="IPR012132">
    <property type="entry name" value="GMC_OxRdtase"/>
</dbReference>
<evidence type="ECO:0000313" key="3">
    <source>
        <dbReference type="EMBL" id="CAD7653455.1"/>
    </source>
</evidence>
<dbReference type="SUPFAM" id="SSF51905">
    <property type="entry name" value="FAD/NAD(P)-binding domain"/>
    <property type="match status" value="1"/>
</dbReference>
<dbReference type="OrthoDB" id="269227at2759"/>
<name>A0A7R9M5J3_9ACAR</name>
<comment type="similarity">
    <text evidence="1">Belongs to the GMC oxidoreductase family.</text>
</comment>
<protein>
    <recommendedName>
        <fullName evidence="2">Glucose-methanol-choline oxidoreductase N-terminal domain-containing protein</fullName>
    </recommendedName>
</protein>
<dbReference type="GO" id="GO:0050660">
    <property type="term" value="F:flavin adenine dinucleotide binding"/>
    <property type="evidence" value="ECO:0007669"/>
    <property type="project" value="InterPro"/>
</dbReference>